<sequence>MFNMTGASFKSDLAIENILTIYIPEPMAVKMIFTQSELDDFLQQIKEKGFTKLVDAALFHGLSVDYLTSQITAISAITSSPFEGFASSVQNGDLQPGMYNGQHINGLRDGYGLLFTKLCNCPCLYECQWDKGKPIKGKWINRDDKQWSKYEGPFDELCLATGTGNYQSEDGETYQGEYKRGKRHGYGKVTYPSGKSYDGQWQNNNKHGQGRYTYSSGRYEEGQWKDSKKVGEHKKYSKEGTLRELITYEDDKKVKREKVQ</sequence>
<dbReference type="PANTHER" id="PTHR23084">
    <property type="entry name" value="PHOSPHATIDYLINOSITOL-4-PHOSPHATE 5-KINASE RELATED"/>
    <property type="match status" value="1"/>
</dbReference>
<gene>
    <name evidence="2" type="ORF">FGO68_gene1538</name>
</gene>
<dbReference type="Pfam" id="PF02493">
    <property type="entry name" value="MORN"/>
    <property type="match status" value="3"/>
</dbReference>
<dbReference type="Gene3D" id="2.20.110.10">
    <property type="entry name" value="Histone H3 K4-specific methyltransferase SET7/9 N-terminal domain"/>
    <property type="match status" value="1"/>
</dbReference>
<dbReference type="OrthoDB" id="288868at2759"/>
<reference evidence="2" key="1">
    <citation type="submission" date="2019-06" db="EMBL/GenBank/DDBJ databases">
        <authorList>
            <person name="Zheng W."/>
        </authorList>
    </citation>
    <scope>NUCLEOTIDE SEQUENCE</scope>
    <source>
        <strain evidence="2">QDHG01</strain>
    </source>
</reference>
<proteinExistence type="predicted"/>
<dbReference type="SUPFAM" id="SSF82185">
    <property type="entry name" value="Histone H3 K4-specific methyltransferase SET7/9 N-terminal domain"/>
    <property type="match status" value="1"/>
</dbReference>
<dbReference type="PANTHER" id="PTHR23084:SF263">
    <property type="entry name" value="MORN REPEAT-CONTAINING PROTEIN 1"/>
    <property type="match status" value="1"/>
</dbReference>
<keyword evidence="1" id="KW-0677">Repeat</keyword>
<evidence type="ECO:0000313" key="2">
    <source>
        <dbReference type="EMBL" id="TNV80604.1"/>
    </source>
</evidence>
<organism evidence="2 3">
    <name type="scientific">Halteria grandinella</name>
    <dbReference type="NCBI Taxonomy" id="5974"/>
    <lineage>
        <taxon>Eukaryota</taxon>
        <taxon>Sar</taxon>
        <taxon>Alveolata</taxon>
        <taxon>Ciliophora</taxon>
        <taxon>Intramacronucleata</taxon>
        <taxon>Spirotrichea</taxon>
        <taxon>Stichotrichia</taxon>
        <taxon>Sporadotrichida</taxon>
        <taxon>Halteriidae</taxon>
        <taxon>Halteria</taxon>
    </lineage>
</organism>
<comment type="caution">
    <text evidence="2">The sequence shown here is derived from an EMBL/GenBank/DDBJ whole genome shotgun (WGS) entry which is preliminary data.</text>
</comment>
<accession>A0A8J8NUU2</accession>
<dbReference type="SMART" id="SM00698">
    <property type="entry name" value="MORN"/>
    <property type="match status" value="2"/>
</dbReference>
<evidence type="ECO:0000313" key="3">
    <source>
        <dbReference type="Proteomes" id="UP000785679"/>
    </source>
</evidence>
<dbReference type="AlphaFoldDB" id="A0A8J8NUU2"/>
<evidence type="ECO:0000256" key="1">
    <source>
        <dbReference type="ARBA" id="ARBA00022737"/>
    </source>
</evidence>
<dbReference type="Proteomes" id="UP000785679">
    <property type="component" value="Unassembled WGS sequence"/>
</dbReference>
<dbReference type="EMBL" id="RRYP01007289">
    <property type="protein sequence ID" value="TNV80604.1"/>
    <property type="molecule type" value="Genomic_DNA"/>
</dbReference>
<keyword evidence="3" id="KW-1185">Reference proteome</keyword>
<dbReference type="InterPro" id="IPR003409">
    <property type="entry name" value="MORN"/>
</dbReference>
<protein>
    <submittedName>
        <fullName evidence="2">Uncharacterized protein</fullName>
    </submittedName>
</protein>
<name>A0A8J8NUU2_HALGN</name>